<keyword evidence="2" id="KW-1185">Reference proteome</keyword>
<proteinExistence type="predicted"/>
<dbReference type="PANTHER" id="PTHR33332">
    <property type="entry name" value="REVERSE TRANSCRIPTASE DOMAIN-CONTAINING PROTEIN"/>
    <property type="match status" value="1"/>
</dbReference>
<comment type="caution">
    <text evidence="1">The sequence shown here is derived from an EMBL/GenBank/DDBJ whole genome shotgun (WGS) entry which is preliminary data.</text>
</comment>
<dbReference type="EMBL" id="JAUNZN010000002">
    <property type="protein sequence ID" value="KAK4826430.1"/>
    <property type="molecule type" value="Genomic_DNA"/>
</dbReference>
<accession>A0AAN7S2W8</accession>
<dbReference type="AlphaFoldDB" id="A0AAN7S2W8"/>
<evidence type="ECO:0000313" key="1">
    <source>
        <dbReference type="EMBL" id="KAK4826430.1"/>
    </source>
</evidence>
<gene>
    <name evidence="1" type="ORF">QYF61_008963</name>
</gene>
<evidence type="ECO:0000313" key="2">
    <source>
        <dbReference type="Proteomes" id="UP001333110"/>
    </source>
</evidence>
<name>A0AAN7S2W8_MYCAM</name>
<dbReference type="PRINTS" id="PR01345">
    <property type="entry name" value="CERVTRCPTASE"/>
</dbReference>
<reference evidence="1 2" key="1">
    <citation type="journal article" date="2023" name="J. Hered.">
        <title>Chromosome-level genome of the wood stork (Mycteria americana) provides insight into avian chromosome evolution.</title>
        <authorList>
            <person name="Flamio R. Jr."/>
            <person name="Ramstad K.M."/>
        </authorList>
    </citation>
    <scope>NUCLEOTIDE SEQUENCE [LARGE SCALE GENOMIC DNA]</scope>
    <source>
        <strain evidence="1">JAX WOST 10</strain>
    </source>
</reference>
<organism evidence="1 2">
    <name type="scientific">Mycteria americana</name>
    <name type="common">Wood stork</name>
    <dbReference type="NCBI Taxonomy" id="33587"/>
    <lineage>
        <taxon>Eukaryota</taxon>
        <taxon>Metazoa</taxon>
        <taxon>Chordata</taxon>
        <taxon>Craniata</taxon>
        <taxon>Vertebrata</taxon>
        <taxon>Euteleostomi</taxon>
        <taxon>Archelosauria</taxon>
        <taxon>Archosauria</taxon>
        <taxon>Dinosauria</taxon>
        <taxon>Saurischia</taxon>
        <taxon>Theropoda</taxon>
        <taxon>Coelurosauria</taxon>
        <taxon>Aves</taxon>
        <taxon>Neognathae</taxon>
        <taxon>Neoaves</taxon>
        <taxon>Aequornithes</taxon>
        <taxon>Ciconiiformes</taxon>
        <taxon>Ciconiidae</taxon>
        <taxon>Mycteria</taxon>
    </lineage>
</organism>
<dbReference type="Proteomes" id="UP001333110">
    <property type="component" value="Unassembled WGS sequence"/>
</dbReference>
<protein>
    <submittedName>
        <fullName evidence="1">Uncharacterized protein</fullName>
    </submittedName>
</protein>
<sequence length="144" mass="16400">MKFNKGKCKVLHLGTNNPMHQYMLGAAQLESSFTGKDLGTLVDTKWNMCQQCALATKAADDIYERDMDILERVQQRATRMITGLEHLTYEERLSELGLFSTEKRRLRGILSITANEESRRDLDAKGQHFFLAELQSSASLKEQS</sequence>